<accession>A0A9D4J518</accession>
<dbReference type="InterPro" id="IPR011011">
    <property type="entry name" value="Znf_FYVE_PHD"/>
</dbReference>
<reference evidence="1" key="2">
    <citation type="submission" date="2020-11" db="EMBL/GenBank/DDBJ databases">
        <authorList>
            <person name="McCartney M.A."/>
            <person name="Auch B."/>
            <person name="Kono T."/>
            <person name="Mallez S."/>
            <person name="Becker A."/>
            <person name="Gohl D.M."/>
            <person name="Silverstein K.A.T."/>
            <person name="Koren S."/>
            <person name="Bechman K.B."/>
            <person name="Herman A."/>
            <person name="Abrahante J.E."/>
            <person name="Garbe J."/>
        </authorList>
    </citation>
    <scope>NUCLEOTIDE SEQUENCE</scope>
    <source>
        <strain evidence="1">Duluth1</strain>
        <tissue evidence="1">Whole animal</tissue>
    </source>
</reference>
<evidence type="ECO:0000313" key="1">
    <source>
        <dbReference type="EMBL" id="KAH3800061.1"/>
    </source>
</evidence>
<gene>
    <name evidence="1" type="ORF">DPMN_153686</name>
</gene>
<sequence length="249" mass="27789">MHSNPGVSVTRYEVARLTSRPYAKSFSPDNIISAFRKSGIYPFDKNMITEHQTAPSTIYFDEERGDADVAPLAEQVETETSNKERTTTAKSFLENRTITHIVQRPKKKFTPPIKVIGNLMSEKNTDILKSLQVKKPSNNSKAVDSTNIVASLITVSNQTSQITSPKPSTATCHDASQAHNISSSDESIYDLCCACRQSLPPQLVNFPDVKLIKWGQCDVCKHWVHLAHCTPVKVLRRGSTFRCIHCPEE</sequence>
<keyword evidence="2" id="KW-1185">Reference proteome</keyword>
<proteinExistence type="predicted"/>
<reference evidence="1" key="1">
    <citation type="journal article" date="2019" name="bioRxiv">
        <title>The Genome of the Zebra Mussel, Dreissena polymorpha: A Resource for Invasive Species Research.</title>
        <authorList>
            <person name="McCartney M.A."/>
            <person name="Auch B."/>
            <person name="Kono T."/>
            <person name="Mallez S."/>
            <person name="Zhang Y."/>
            <person name="Obille A."/>
            <person name="Becker A."/>
            <person name="Abrahante J.E."/>
            <person name="Garbe J."/>
            <person name="Badalamenti J.P."/>
            <person name="Herman A."/>
            <person name="Mangelson H."/>
            <person name="Liachko I."/>
            <person name="Sullivan S."/>
            <person name="Sone E.D."/>
            <person name="Koren S."/>
            <person name="Silverstein K.A.T."/>
            <person name="Beckman K.B."/>
            <person name="Gohl D.M."/>
        </authorList>
    </citation>
    <scope>NUCLEOTIDE SEQUENCE</scope>
    <source>
        <strain evidence="1">Duluth1</strain>
        <tissue evidence="1">Whole animal</tissue>
    </source>
</reference>
<dbReference type="AlphaFoldDB" id="A0A9D4J518"/>
<dbReference type="Proteomes" id="UP000828390">
    <property type="component" value="Unassembled WGS sequence"/>
</dbReference>
<protein>
    <recommendedName>
        <fullName evidence="3">Zinc finger PHD-type domain-containing protein</fullName>
    </recommendedName>
</protein>
<comment type="caution">
    <text evidence="1">The sequence shown here is derived from an EMBL/GenBank/DDBJ whole genome shotgun (WGS) entry which is preliminary data.</text>
</comment>
<evidence type="ECO:0008006" key="3">
    <source>
        <dbReference type="Google" id="ProtNLM"/>
    </source>
</evidence>
<dbReference type="SUPFAM" id="SSF57903">
    <property type="entry name" value="FYVE/PHD zinc finger"/>
    <property type="match status" value="1"/>
</dbReference>
<name>A0A9D4J518_DREPO</name>
<organism evidence="1 2">
    <name type="scientific">Dreissena polymorpha</name>
    <name type="common">Zebra mussel</name>
    <name type="synonym">Mytilus polymorpha</name>
    <dbReference type="NCBI Taxonomy" id="45954"/>
    <lineage>
        <taxon>Eukaryota</taxon>
        <taxon>Metazoa</taxon>
        <taxon>Spiralia</taxon>
        <taxon>Lophotrochozoa</taxon>
        <taxon>Mollusca</taxon>
        <taxon>Bivalvia</taxon>
        <taxon>Autobranchia</taxon>
        <taxon>Heteroconchia</taxon>
        <taxon>Euheterodonta</taxon>
        <taxon>Imparidentia</taxon>
        <taxon>Neoheterodontei</taxon>
        <taxon>Myida</taxon>
        <taxon>Dreissenoidea</taxon>
        <taxon>Dreissenidae</taxon>
        <taxon>Dreissena</taxon>
    </lineage>
</organism>
<dbReference type="EMBL" id="JAIWYP010000007">
    <property type="protein sequence ID" value="KAH3800061.1"/>
    <property type="molecule type" value="Genomic_DNA"/>
</dbReference>
<evidence type="ECO:0000313" key="2">
    <source>
        <dbReference type="Proteomes" id="UP000828390"/>
    </source>
</evidence>